<accession>A0A4Z2I4A1</accession>
<sequence length="80" mass="8441">MSPAELTAIAEPSEEDLFTLAVARAHADNSKAPAWQERRRHYSPASQLAISGGTDGALAPVPVTTSQAIQLAGEAREMEP</sequence>
<proteinExistence type="predicted"/>
<organism evidence="1 2">
    <name type="scientific">Liparis tanakae</name>
    <name type="common">Tanaka's snailfish</name>
    <dbReference type="NCBI Taxonomy" id="230148"/>
    <lineage>
        <taxon>Eukaryota</taxon>
        <taxon>Metazoa</taxon>
        <taxon>Chordata</taxon>
        <taxon>Craniata</taxon>
        <taxon>Vertebrata</taxon>
        <taxon>Euteleostomi</taxon>
        <taxon>Actinopterygii</taxon>
        <taxon>Neopterygii</taxon>
        <taxon>Teleostei</taxon>
        <taxon>Neoteleostei</taxon>
        <taxon>Acanthomorphata</taxon>
        <taxon>Eupercaria</taxon>
        <taxon>Perciformes</taxon>
        <taxon>Cottioidei</taxon>
        <taxon>Cottales</taxon>
        <taxon>Liparidae</taxon>
        <taxon>Liparis</taxon>
    </lineage>
</organism>
<dbReference type="Proteomes" id="UP000314294">
    <property type="component" value="Unassembled WGS sequence"/>
</dbReference>
<name>A0A4Z2I4A1_9TELE</name>
<comment type="caution">
    <text evidence="1">The sequence shown here is derived from an EMBL/GenBank/DDBJ whole genome shotgun (WGS) entry which is preliminary data.</text>
</comment>
<evidence type="ECO:0000313" key="1">
    <source>
        <dbReference type="EMBL" id="TNN72788.1"/>
    </source>
</evidence>
<gene>
    <name evidence="1" type="ORF">EYF80_016899</name>
</gene>
<evidence type="ECO:0000313" key="2">
    <source>
        <dbReference type="Proteomes" id="UP000314294"/>
    </source>
</evidence>
<dbReference type="AlphaFoldDB" id="A0A4Z2I4A1"/>
<reference evidence="1 2" key="1">
    <citation type="submission" date="2019-03" db="EMBL/GenBank/DDBJ databases">
        <title>First draft genome of Liparis tanakae, snailfish: a comprehensive survey of snailfish specific genes.</title>
        <authorList>
            <person name="Kim W."/>
            <person name="Song I."/>
            <person name="Jeong J.-H."/>
            <person name="Kim D."/>
            <person name="Kim S."/>
            <person name="Ryu S."/>
            <person name="Song J.Y."/>
            <person name="Lee S.K."/>
        </authorList>
    </citation>
    <scope>NUCLEOTIDE SEQUENCE [LARGE SCALE GENOMIC DNA]</scope>
    <source>
        <tissue evidence="1">Muscle</tissue>
    </source>
</reference>
<keyword evidence="2" id="KW-1185">Reference proteome</keyword>
<protein>
    <submittedName>
        <fullName evidence="1">Uncharacterized protein</fullName>
    </submittedName>
</protein>
<dbReference type="EMBL" id="SRLO01000132">
    <property type="protein sequence ID" value="TNN72788.1"/>
    <property type="molecule type" value="Genomic_DNA"/>
</dbReference>